<accession>A0ACC2I5B4</accession>
<gene>
    <name evidence="1" type="ORF">OPT61_g6672</name>
</gene>
<keyword evidence="2" id="KW-1185">Reference proteome</keyword>
<evidence type="ECO:0000313" key="1">
    <source>
        <dbReference type="EMBL" id="KAJ8110500.1"/>
    </source>
</evidence>
<organism evidence="1 2">
    <name type="scientific">Boeremia exigua</name>
    <dbReference type="NCBI Taxonomy" id="749465"/>
    <lineage>
        <taxon>Eukaryota</taxon>
        <taxon>Fungi</taxon>
        <taxon>Dikarya</taxon>
        <taxon>Ascomycota</taxon>
        <taxon>Pezizomycotina</taxon>
        <taxon>Dothideomycetes</taxon>
        <taxon>Pleosporomycetidae</taxon>
        <taxon>Pleosporales</taxon>
        <taxon>Pleosporineae</taxon>
        <taxon>Didymellaceae</taxon>
        <taxon>Boeremia</taxon>
    </lineage>
</organism>
<evidence type="ECO:0000313" key="2">
    <source>
        <dbReference type="Proteomes" id="UP001153331"/>
    </source>
</evidence>
<dbReference type="Proteomes" id="UP001153331">
    <property type="component" value="Unassembled WGS sequence"/>
</dbReference>
<comment type="caution">
    <text evidence="1">The sequence shown here is derived from an EMBL/GenBank/DDBJ whole genome shotgun (WGS) entry which is preliminary data.</text>
</comment>
<protein>
    <submittedName>
        <fullName evidence="1">Uncharacterized protein</fullName>
    </submittedName>
</protein>
<dbReference type="EMBL" id="JAPHNI010000493">
    <property type="protein sequence ID" value="KAJ8110500.1"/>
    <property type="molecule type" value="Genomic_DNA"/>
</dbReference>
<proteinExistence type="predicted"/>
<reference evidence="1" key="1">
    <citation type="submission" date="2022-11" db="EMBL/GenBank/DDBJ databases">
        <title>Genome Sequence of Boeremia exigua.</title>
        <authorList>
            <person name="Buettner E."/>
        </authorList>
    </citation>
    <scope>NUCLEOTIDE SEQUENCE</scope>
    <source>
        <strain evidence="1">CU02</strain>
    </source>
</reference>
<sequence length="666" mass="74370">MPRSKKHSYAKTAAPPYNPVGSSRAPRSQGWSLGLDFGTISTSVTIWHDGLDKYGFFTIDESFPGVERLDLRNNQVPSEMWYPTKLNKGHKPLFGHEKPQTPADKLKYQLPGHVALIKILNDTSSHTETARKKLISQLNKPQGCEIIKNHAQVIEDFFCRLLRSIKSHLTTSQGLKEHHTIQIVFAVPVCATGLATNYIATKLEAAMIAERFGTDGITPCDLFAVSEAEAQATNALSLFRFKLRYKEGFLIVDCGGGTLDLGVYHVESTWPLRLKPGVCITEGYWIGAIQLNQRFHNFVEQLIKNNLKPGHMSVEDIMSKLVMPVFETTTKRTFSLDKEKIFYIDVPGLEGSLSDTRVQPNLLVLDFNDLWDNVFKETVIGIGDKVTGMLQRAKGEGHIIETILISGGFGGSPCLQQHLSEIVDKLNNSSNRIEDGNGRITRSMAHLSICFMRNSADSVSSGAILRAQDPTNGPERILQQSIGVKEDVPVQMLAPEGGRLGSGEWAYQGTDTINKRNQKNIDEVVLKQSERVQNPITRQWYIPDTARWLARKVSAPSQSPECLDGDLMPKSLERHDVWPKSAAAGKVHEVGKTSFDVTYMKDQIRAYNRKNRTGDHINEVRLIVELAVVGLNFELAAPWKWDPEGRPIKGMWHYFTAITAFHPGTS</sequence>
<name>A0ACC2I5B4_9PLEO</name>